<reference evidence="3" key="2">
    <citation type="submission" date="2015-01" db="EMBL/GenBank/DDBJ databases">
        <title>Evolutionary Origins and Diversification of the Mycorrhizal Mutualists.</title>
        <authorList>
            <consortium name="DOE Joint Genome Institute"/>
            <consortium name="Mycorrhizal Genomics Consortium"/>
            <person name="Kohler A."/>
            <person name="Kuo A."/>
            <person name="Nagy L.G."/>
            <person name="Floudas D."/>
            <person name="Copeland A."/>
            <person name="Barry K.W."/>
            <person name="Cichocki N."/>
            <person name="Veneault-Fourrey C."/>
            <person name="LaButti K."/>
            <person name="Lindquist E.A."/>
            <person name="Lipzen A."/>
            <person name="Lundell T."/>
            <person name="Morin E."/>
            <person name="Murat C."/>
            <person name="Riley R."/>
            <person name="Ohm R."/>
            <person name="Sun H."/>
            <person name="Tunlid A."/>
            <person name="Henrissat B."/>
            <person name="Grigoriev I.V."/>
            <person name="Hibbett D.S."/>
            <person name="Martin F."/>
        </authorList>
    </citation>
    <scope>NUCLEOTIDE SEQUENCE [LARGE SCALE GENOMIC DNA]</scope>
    <source>
        <strain evidence="3">Marx 270</strain>
    </source>
</reference>
<evidence type="ECO:0000313" key="3">
    <source>
        <dbReference type="Proteomes" id="UP000054217"/>
    </source>
</evidence>
<dbReference type="AlphaFoldDB" id="A0A0C3I9W2"/>
<protein>
    <submittedName>
        <fullName evidence="2">Uncharacterized protein</fullName>
    </submittedName>
</protein>
<dbReference type="Proteomes" id="UP000054217">
    <property type="component" value="Unassembled WGS sequence"/>
</dbReference>
<evidence type="ECO:0000313" key="2">
    <source>
        <dbReference type="EMBL" id="KIN93862.1"/>
    </source>
</evidence>
<proteinExistence type="predicted"/>
<name>A0A0C3I9W2_PISTI</name>
<feature type="compositionally biased region" description="Low complexity" evidence="1">
    <location>
        <begin position="180"/>
        <end position="201"/>
    </location>
</feature>
<dbReference type="OrthoDB" id="2693478at2759"/>
<keyword evidence="3" id="KW-1185">Reference proteome</keyword>
<reference evidence="2 3" key="1">
    <citation type="submission" date="2014-04" db="EMBL/GenBank/DDBJ databases">
        <authorList>
            <consortium name="DOE Joint Genome Institute"/>
            <person name="Kuo A."/>
            <person name="Kohler A."/>
            <person name="Costa M.D."/>
            <person name="Nagy L.G."/>
            <person name="Floudas D."/>
            <person name="Copeland A."/>
            <person name="Barry K.W."/>
            <person name="Cichocki N."/>
            <person name="Veneault-Fourrey C."/>
            <person name="LaButti K."/>
            <person name="Lindquist E.A."/>
            <person name="Lipzen A."/>
            <person name="Lundell T."/>
            <person name="Morin E."/>
            <person name="Murat C."/>
            <person name="Sun H."/>
            <person name="Tunlid A."/>
            <person name="Henrissat B."/>
            <person name="Grigoriev I.V."/>
            <person name="Hibbett D.S."/>
            <person name="Martin F."/>
            <person name="Nordberg H.P."/>
            <person name="Cantor M.N."/>
            <person name="Hua S.X."/>
        </authorList>
    </citation>
    <scope>NUCLEOTIDE SEQUENCE [LARGE SCALE GENOMIC DNA]</scope>
    <source>
        <strain evidence="2 3">Marx 270</strain>
    </source>
</reference>
<sequence>MSANCAPRLSQLVRASTPDPAEAEKVALREQIAAASAGLVAEAKCVPDDREDMRWEEKTVVLMPLVERGKTLGISMWVDAADAPTLAEADDVYERWTMEEAEVHAKAKQDVHMGEETAVGVGNEGTGVKMSHVEVPQPAHKTIAESEDEAGLRVTIPPGLEGQTCDGCTRMKQGCEKSTKAAGKQAQASASIARSSKAPKAGPSKRAHNDDNDDIVEVVESRTHGKGKTSGRSAVSNKTVTDLLQALAMVRAEAVATHAANLRLQVCIEQLAEALAEHGIE</sequence>
<dbReference type="InParanoid" id="A0A0C3I9W2"/>
<organism evidence="2 3">
    <name type="scientific">Pisolithus tinctorius Marx 270</name>
    <dbReference type="NCBI Taxonomy" id="870435"/>
    <lineage>
        <taxon>Eukaryota</taxon>
        <taxon>Fungi</taxon>
        <taxon>Dikarya</taxon>
        <taxon>Basidiomycota</taxon>
        <taxon>Agaricomycotina</taxon>
        <taxon>Agaricomycetes</taxon>
        <taxon>Agaricomycetidae</taxon>
        <taxon>Boletales</taxon>
        <taxon>Sclerodermatineae</taxon>
        <taxon>Pisolithaceae</taxon>
        <taxon>Pisolithus</taxon>
    </lineage>
</organism>
<accession>A0A0C3I9W2</accession>
<feature type="region of interest" description="Disordered" evidence="1">
    <location>
        <begin position="179"/>
        <end position="213"/>
    </location>
</feature>
<gene>
    <name evidence="2" type="ORF">M404DRAFT_35638</name>
</gene>
<dbReference type="EMBL" id="KN832129">
    <property type="protein sequence ID" value="KIN93862.1"/>
    <property type="molecule type" value="Genomic_DNA"/>
</dbReference>
<dbReference type="HOGENOM" id="CLU_043974_0_0_1"/>
<evidence type="ECO:0000256" key="1">
    <source>
        <dbReference type="SAM" id="MobiDB-lite"/>
    </source>
</evidence>